<accession>A0ABD1LFN2</accession>
<dbReference type="EMBL" id="JBGMDY010000009">
    <property type="protein sequence ID" value="KAL2322339.1"/>
    <property type="molecule type" value="Genomic_DNA"/>
</dbReference>
<proteinExistence type="predicted"/>
<name>A0ABD1LFN2_9FABA</name>
<protein>
    <submittedName>
        <fullName evidence="2">Uncharacterized protein</fullName>
    </submittedName>
</protein>
<gene>
    <name evidence="2" type="ORF">Fmac_026718</name>
</gene>
<evidence type="ECO:0000313" key="3">
    <source>
        <dbReference type="Proteomes" id="UP001603857"/>
    </source>
</evidence>
<reference evidence="2 3" key="1">
    <citation type="submission" date="2024-08" db="EMBL/GenBank/DDBJ databases">
        <title>Insights into the chromosomal genome structure of Flemingia macrophylla.</title>
        <authorList>
            <person name="Ding Y."/>
            <person name="Zhao Y."/>
            <person name="Bi W."/>
            <person name="Wu M."/>
            <person name="Zhao G."/>
            <person name="Gong Y."/>
            <person name="Li W."/>
            <person name="Zhang P."/>
        </authorList>
    </citation>
    <scope>NUCLEOTIDE SEQUENCE [LARGE SCALE GENOMIC DNA]</scope>
    <source>
        <strain evidence="2">DYQJB</strain>
        <tissue evidence="2">Leaf</tissue>
    </source>
</reference>
<keyword evidence="3" id="KW-1185">Reference proteome</keyword>
<comment type="caution">
    <text evidence="2">The sequence shown here is derived from an EMBL/GenBank/DDBJ whole genome shotgun (WGS) entry which is preliminary data.</text>
</comment>
<evidence type="ECO:0000256" key="1">
    <source>
        <dbReference type="SAM" id="MobiDB-lite"/>
    </source>
</evidence>
<dbReference type="AlphaFoldDB" id="A0ABD1LFN2"/>
<dbReference type="Proteomes" id="UP001603857">
    <property type="component" value="Unassembled WGS sequence"/>
</dbReference>
<sequence>MASSGQNNGPQSPRIARIMEAIEKLTTQMGQLQNTTEREMERLWRSNTKVSDKLDGLERRRRRLQPTSESSNGSGDDRGDVPPRYHRNRQTNRWPRRREAELKKPKLPTFVGNRDPELYSNGR</sequence>
<feature type="compositionally biased region" description="Basic and acidic residues" evidence="1">
    <location>
        <begin position="36"/>
        <end position="58"/>
    </location>
</feature>
<evidence type="ECO:0000313" key="2">
    <source>
        <dbReference type="EMBL" id="KAL2322339.1"/>
    </source>
</evidence>
<feature type="region of interest" description="Disordered" evidence="1">
    <location>
        <begin position="27"/>
        <end position="123"/>
    </location>
</feature>
<organism evidence="2 3">
    <name type="scientific">Flemingia macrophylla</name>
    <dbReference type="NCBI Taxonomy" id="520843"/>
    <lineage>
        <taxon>Eukaryota</taxon>
        <taxon>Viridiplantae</taxon>
        <taxon>Streptophyta</taxon>
        <taxon>Embryophyta</taxon>
        <taxon>Tracheophyta</taxon>
        <taxon>Spermatophyta</taxon>
        <taxon>Magnoliopsida</taxon>
        <taxon>eudicotyledons</taxon>
        <taxon>Gunneridae</taxon>
        <taxon>Pentapetalae</taxon>
        <taxon>rosids</taxon>
        <taxon>fabids</taxon>
        <taxon>Fabales</taxon>
        <taxon>Fabaceae</taxon>
        <taxon>Papilionoideae</taxon>
        <taxon>50 kb inversion clade</taxon>
        <taxon>NPAAA clade</taxon>
        <taxon>indigoferoid/millettioid clade</taxon>
        <taxon>Phaseoleae</taxon>
        <taxon>Flemingia</taxon>
    </lineage>
</organism>
<feature type="compositionally biased region" description="Basic residues" evidence="1">
    <location>
        <begin position="84"/>
        <end position="96"/>
    </location>
</feature>
<feature type="compositionally biased region" description="Polar residues" evidence="1">
    <location>
        <begin position="65"/>
        <end position="74"/>
    </location>
</feature>